<sequence length="341" mass="38959">MDFAPEQLLLHPDRLTHRKAPNEEPRAWDGLYGAVITDLEQVLITTPNASYIPGPPLGVNREMAMYSNYRYSDDDHLCWPQPYSSTRPYLACIHTIVCDDDDPYAALYALPKRSEFEEFDLSLVIRGPGLWFKECYERLKTCCDRVLEACTAHANTLPSSSFLEDCRRLLPMFLEQIESLPLTFERLRLCVAETQRLALELRAYIDYYRIYRPRMDTNASRANIPANVQLAGTFTTSLTVTQEMQRAGIPVWLLCSVSVVPVTRIDQVISITRGDQVLDQHQCPLRLREVYVGAATDENKYLAFEKFTRSHFSAPNPFLWTPGVRQGFPLLPTPPTESSQT</sequence>
<dbReference type="AlphaFoldDB" id="A0A2H3DKE4"/>
<organism evidence="1 2">
    <name type="scientific">Armillaria gallica</name>
    <name type="common">Bulbous honey fungus</name>
    <name type="synonym">Armillaria bulbosa</name>
    <dbReference type="NCBI Taxonomy" id="47427"/>
    <lineage>
        <taxon>Eukaryota</taxon>
        <taxon>Fungi</taxon>
        <taxon>Dikarya</taxon>
        <taxon>Basidiomycota</taxon>
        <taxon>Agaricomycotina</taxon>
        <taxon>Agaricomycetes</taxon>
        <taxon>Agaricomycetidae</taxon>
        <taxon>Agaricales</taxon>
        <taxon>Marasmiineae</taxon>
        <taxon>Physalacriaceae</taxon>
        <taxon>Armillaria</taxon>
    </lineage>
</organism>
<dbReference type="InParanoid" id="A0A2H3DKE4"/>
<dbReference type="OrthoDB" id="3043890at2759"/>
<reference evidence="2" key="1">
    <citation type="journal article" date="2017" name="Nat. Ecol. Evol.">
        <title>Genome expansion and lineage-specific genetic innovations in the forest pathogenic fungi Armillaria.</title>
        <authorList>
            <person name="Sipos G."/>
            <person name="Prasanna A.N."/>
            <person name="Walter M.C."/>
            <person name="O'Connor E."/>
            <person name="Balint B."/>
            <person name="Krizsan K."/>
            <person name="Kiss B."/>
            <person name="Hess J."/>
            <person name="Varga T."/>
            <person name="Slot J."/>
            <person name="Riley R."/>
            <person name="Boka B."/>
            <person name="Rigling D."/>
            <person name="Barry K."/>
            <person name="Lee J."/>
            <person name="Mihaltcheva S."/>
            <person name="LaButti K."/>
            <person name="Lipzen A."/>
            <person name="Waldron R."/>
            <person name="Moloney N.M."/>
            <person name="Sperisen C."/>
            <person name="Kredics L."/>
            <person name="Vagvoelgyi C."/>
            <person name="Patrignani A."/>
            <person name="Fitzpatrick D."/>
            <person name="Nagy I."/>
            <person name="Doyle S."/>
            <person name="Anderson J.B."/>
            <person name="Grigoriev I.V."/>
            <person name="Gueldener U."/>
            <person name="Muensterkoetter M."/>
            <person name="Nagy L.G."/>
        </authorList>
    </citation>
    <scope>NUCLEOTIDE SEQUENCE [LARGE SCALE GENOMIC DNA]</scope>
    <source>
        <strain evidence="2">Ar21-2</strain>
    </source>
</reference>
<dbReference type="Proteomes" id="UP000217790">
    <property type="component" value="Unassembled WGS sequence"/>
</dbReference>
<evidence type="ECO:0000313" key="1">
    <source>
        <dbReference type="EMBL" id="PBK95695.1"/>
    </source>
</evidence>
<accession>A0A2H3DKE4</accession>
<protein>
    <submittedName>
        <fullName evidence="1">Uncharacterized protein</fullName>
    </submittedName>
</protein>
<name>A0A2H3DKE4_ARMGA</name>
<dbReference type="EMBL" id="KZ293652">
    <property type="protein sequence ID" value="PBK95695.1"/>
    <property type="molecule type" value="Genomic_DNA"/>
</dbReference>
<keyword evidence="2" id="KW-1185">Reference proteome</keyword>
<gene>
    <name evidence="1" type="ORF">ARMGADRAFT_1078398</name>
</gene>
<proteinExistence type="predicted"/>
<evidence type="ECO:0000313" key="2">
    <source>
        <dbReference type="Proteomes" id="UP000217790"/>
    </source>
</evidence>